<dbReference type="RefSeq" id="XP_050941243.1">
    <property type="nucleotide sequence ID" value="XM_051085286.1"/>
</dbReference>
<protein>
    <submittedName>
        <fullName evidence="2">Uncharacterized protein LOC127149523</fullName>
    </submittedName>
</protein>
<gene>
    <name evidence="2" type="primary">LOC127149523</name>
</gene>
<sequence>MEDWSPNQVSLNGKLFSIESEMFSNILTTFSVYNEVDTILITSKGSQITFSAVPCEEIIIREESGDCLIIGDREVETHMHMPLHPSSFFINCGLQARRVWFLETTDSCAIIHFPFQVYAHFLMICFPFANVNSAQD</sequence>
<evidence type="ECO:0000313" key="2">
    <source>
        <dbReference type="RefSeq" id="XP_050941243.1"/>
    </source>
</evidence>
<dbReference type="Proteomes" id="UP001652600">
    <property type="component" value="Chromosome 5"/>
</dbReference>
<dbReference type="GeneID" id="127149523"/>
<organism evidence="1 2">
    <name type="scientific">Cucumis melo</name>
    <name type="common">Muskmelon</name>
    <dbReference type="NCBI Taxonomy" id="3656"/>
    <lineage>
        <taxon>Eukaryota</taxon>
        <taxon>Viridiplantae</taxon>
        <taxon>Streptophyta</taxon>
        <taxon>Embryophyta</taxon>
        <taxon>Tracheophyta</taxon>
        <taxon>Spermatophyta</taxon>
        <taxon>Magnoliopsida</taxon>
        <taxon>eudicotyledons</taxon>
        <taxon>Gunneridae</taxon>
        <taxon>Pentapetalae</taxon>
        <taxon>rosids</taxon>
        <taxon>fabids</taxon>
        <taxon>Cucurbitales</taxon>
        <taxon>Cucurbitaceae</taxon>
        <taxon>Benincaseae</taxon>
        <taxon>Cucumis</taxon>
    </lineage>
</organism>
<proteinExistence type="predicted"/>
<accession>A0ABM3KTX3</accession>
<evidence type="ECO:0000313" key="1">
    <source>
        <dbReference type="Proteomes" id="UP001652600"/>
    </source>
</evidence>
<keyword evidence="1" id="KW-1185">Reference proteome</keyword>
<reference evidence="2" key="1">
    <citation type="submission" date="2025-08" db="UniProtKB">
        <authorList>
            <consortium name="RefSeq"/>
        </authorList>
    </citation>
    <scope>IDENTIFICATION</scope>
    <source>
        <tissue evidence="2">Stem</tissue>
    </source>
</reference>
<name>A0ABM3KTX3_CUCME</name>